<name>A0ABT5V8P2_9BACI</name>
<protein>
    <submittedName>
        <fullName evidence="1">Uncharacterized protein</fullName>
    </submittedName>
</protein>
<proteinExistence type="predicted"/>
<evidence type="ECO:0000313" key="1">
    <source>
        <dbReference type="EMBL" id="MDE5411834.1"/>
    </source>
</evidence>
<sequence length="84" mass="10023">MSYNHDIDYDRDGDREDELTETQIVNLLKSSLQQEEEMLKTYTILAERIHDNDVLKNRLENFAQGNAKRSRQLEEEIKQNEESH</sequence>
<evidence type="ECO:0000313" key="2">
    <source>
        <dbReference type="Proteomes" id="UP001148125"/>
    </source>
</evidence>
<comment type="caution">
    <text evidence="1">The sequence shown here is derived from an EMBL/GenBank/DDBJ whole genome shotgun (WGS) entry which is preliminary data.</text>
</comment>
<dbReference type="EMBL" id="JAOTPO010000001">
    <property type="protein sequence ID" value="MDE5411834.1"/>
    <property type="molecule type" value="Genomic_DNA"/>
</dbReference>
<gene>
    <name evidence="1" type="ORF">N7Z68_00375</name>
</gene>
<accession>A0ABT5V8P2</accession>
<dbReference type="RefSeq" id="WP_275116469.1">
    <property type="nucleotide sequence ID" value="NZ_JAOTPO010000001.1"/>
</dbReference>
<keyword evidence="2" id="KW-1185">Reference proteome</keyword>
<reference evidence="1" key="1">
    <citation type="submission" date="2024-05" db="EMBL/GenBank/DDBJ databases">
        <title>Alkalihalobacillus sp. strain MEB203 novel alkaliphilic bacterium from Lonar Lake, India.</title>
        <authorList>
            <person name="Joshi A."/>
            <person name="Thite S."/>
            <person name="Mengade P."/>
        </authorList>
    </citation>
    <scope>NUCLEOTIDE SEQUENCE</scope>
    <source>
        <strain evidence="1">MEB 203</strain>
    </source>
</reference>
<organism evidence="1 2">
    <name type="scientific">Alkalihalobacterium chitinilyticum</name>
    <dbReference type="NCBI Taxonomy" id="2980103"/>
    <lineage>
        <taxon>Bacteria</taxon>
        <taxon>Bacillati</taxon>
        <taxon>Bacillota</taxon>
        <taxon>Bacilli</taxon>
        <taxon>Bacillales</taxon>
        <taxon>Bacillaceae</taxon>
        <taxon>Alkalihalobacterium</taxon>
    </lineage>
</organism>
<dbReference type="Proteomes" id="UP001148125">
    <property type="component" value="Unassembled WGS sequence"/>
</dbReference>